<name>A0A1B6D7Q6_9HEMI</name>
<evidence type="ECO:0000256" key="5">
    <source>
        <dbReference type="ARBA" id="ARBA00029433"/>
    </source>
</evidence>
<accession>A0A1B6D7Q6</accession>
<feature type="non-terminal residue" evidence="8">
    <location>
        <position position="1"/>
    </location>
</feature>
<dbReference type="PANTHER" id="PTHR13923:SF11">
    <property type="entry name" value="SECRETORY 31, ISOFORM D"/>
    <property type="match status" value="1"/>
</dbReference>
<dbReference type="InterPro" id="IPR040251">
    <property type="entry name" value="SEC31-like"/>
</dbReference>
<dbReference type="GO" id="GO:0090110">
    <property type="term" value="P:COPII-coated vesicle cargo loading"/>
    <property type="evidence" value="ECO:0007669"/>
    <property type="project" value="TreeGrafter"/>
</dbReference>
<sequence>KPQVFSPQTPAAPGWNDPPFLSGNTRSQPEYRDTTMSAVHAGTRSWNILLSHSHNKKKEAVLPQEPITHPLFGASNPVPSYGQYPEQGQQQQQQQQLYNPASQMKPFDQYSSYGNYGNVEQIPQNSRLTSASPAPATIAKPAEPPQPKPPLPEEHMYLQTVFEELRNRCTCAANNPQLRKKLEDVARKLEVLYDSLRSGKLSQGSLSGLHEMVQAVQNGDYTKALHLHTQMVSGPDFSQISSFMPGLKVLIQSALQLGVYLQ</sequence>
<evidence type="ECO:0000256" key="3">
    <source>
        <dbReference type="ARBA" id="ARBA00022737"/>
    </source>
</evidence>
<dbReference type="GO" id="GO:0030127">
    <property type="term" value="C:COPII vesicle coat"/>
    <property type="evidence" value="ECO:0007669"/>
    <property type="project" value="TreeGrafter"/>
</dbReference>
<protein>
    <recommendedName>
        <fullName evidence="7">SRA1/Sec31 domain-containing protein</fullName>
    </recommendedName>
</protein>
<evidence type="ECO:0000256" key="1">
    <source>
        <dbReference type="ARBA" id="ARBA00022448"/>
    </source>
</evidence>
<feature type="compositionally biased region" description="Low complexity" evidence="6">
    <location>
        <begin position="87"/>
        <end position="96"/>
    </location>
</feature>
<dbReference type="FunFam" id="1.20.940.10:FF:000001">
    <property type="entry name" value="Protein transport protein Sec31A isoform A"/>
    <property type="match status" value="1"/>
</dbReference>
<dbReference type="Pfam" id="PF07304">
    <property type="entry name" value="SRA1"/>
    <property type="match status" value="1"/>
</dbReference>
<keyword evidence="4" id="KW-0472">Membrane</keyword>
<evidence type="ECO:0000259" key="7">
    <source>
        <dbReference type="Pfam" id="PF07304"/>
    </source>
</evidence>
<dbReference type="GO" id="GO:0007029">
    <property type="term" value="P:endoplasmic reticulum organization"/>
    <property type="evidence" value="ECO:0007669"/>
    <property type="project" value="TreeGrafter"/>
</dbReference>
<proteinExistence type="predicted"/>
<keyword evidence="1" id="KW-0813">Transport</keyword>
<feature type="domain" description="SRA1/Sec31" evidence="7">
    <location>
        <begin position="133"/>
        <end position="254"/>
    </location>
</feature>
<evidence type="ECO:0000313" key="8">
    <source>
        <dbReference type="EMBL" id="JAS21723.1"/>
    </source>
</evidence>
<feature type="region of interest" description="Disordered" evidence="6">
    <location>
        <begin position="1"/>
        <end position="37"/>
    </location>
</feature>
<feature type="region of interest" description="Disordered" evidence="6">
    <location>
        <begin position="57"/>
        <end position="99"/>
    </location>
</feature>
<keyword evidence="2" id="KW-0853">WD repeat</keyword>
<dbReference type="SUPFAM" id="SSF47938">
    <property type="entry name" value="Functional domain of the splicing factor Prp18"/>
    <property type="match status" value="1"/>
</dbReference>
<gene>
    <name evidence="8" type="ORF">g.27779</name>
</gene>
<dbReference type="AlphaFoldDB" id="A0A1B6D7Q6"/>
<evidence type="ECO:0000256" key="2">
    <source>
        <dbReference type="ARBA" id="ARBA00022574"/>
    </source>
</evidence>
<reference evidence="8" key="1">
    <citation type="submission" date="2015-12" db="EMBL/GenBank/DDBJ databases">
        <title>De novo transcriptome assembly of four potential Pierce s Disease insect vectors from Arizona vineyards.</title>
        <authorList>
            <person name="Tassone E.E."/>
        </authorList>
    </citation>
    <scope>NUCLEOTIDE SEQUENCE</scope>
</reference>
<evidence type="ECO:0000256" key="4">
    <source>
        <dbReference type="ARBA" id="ARBA00023136"/>
    </source>
</evidence>
<dbReference type="PANTHER" id="PTHR13923">
    <property type="entry name" value="SEC31-RELATED PROTEIN"/>
    <property type="match status" value="1"/>
</dbReference>
<comment type="subcellular location">
    <subcellularLocation>
        <location evidence="5">Endomembrane system</location>
        <topology evidence="5">Peripheral membrane protein</topology>
        <orientation evidence="5">Cytoplasmic side</orientation>
    </subcellularLocation>
</comment>
<dbReference type="InterPro" id="IPR009917">
    <property type="entry name" value="SRA1/Sec31"/>
</dbReference>
<dbReference type="Gene3D" id="1.20.940.10">
    <property type="entry name" value="Functional domain of the splicing factor Prp18"/>
    <property type="match status" value="1"/>
</dbReference>
<organism evidence="8">
    <name type="scientific">Clastoptera arizonana</name>
    <name type="common">Arizona spittle bug</name>
    <dbReference type="NCBI Taxonomy" id="38151"/>
    <lineage>
        <taxon>Eukaryota</taxon>
        <taxon>Metazoa</taxon>
        <taxon>Ecdysozoa</taxon>
        <taxon>Arthropoda</taxon>
        <taxon>Hexapoda</taxon>
        <taxon>Insecta</taxon>
        <taxon>Pterygota</taxon>
        <taxon>Neoptera</taxon>
        <taxon>Paraneoptera</taxon>
        <taxon>Hemiptera</taxon>
        <taxon>Auchenorrhyncha</taxon>
        <taxon>Cercopoidea</taxon>
        <taxon>Clastopteridae</taxon>
        <taxon>Clastoptera</taxon>
    </lineage>
</organism>
<feature type="region of interest" description="Disordered" evidence="6">
    <location>
        <begin position="128"/>
        <end position="153"/>
    </location>
</feature>
<keyword evidence="3" id="KW-0677">Repeat</keyword>
<dbReference type="EMBL" id="GEDC01015575">
    <property type="protein sequence ID" value="JAS21723.1"/>
    <property type="molecule type" value="Transcribed_RNA"/>
</dbReference>
<dbReference type="GO" id="GO:0070971">
    <property type="term" value="C:endoplasmic reticulum exit site"/>
    <property type="evidence" value="ECO:0007669"/>
    <property type="project" value="TreeGrafter"/>
</dbReference>
<dbReference type="GO" id="GO:0005198">
    <property type="term" value="F:structural molecule activity"/>
    <property type="evidence" value="ECO:0007669"/>
    <property type="project" value="TreeGrafter"/>
</dbReference>
<evidence type="ECO:0000256" key="6">
    <source>
        <dbReference type="SAM" id="MobiDB-lite"/>
    </source>
</evidence>